<dbReference type="InterPro" id="IPR027417">
    <property type="entry name" value="P-loop_NTPase"/>
</dbReference>
<dbReference type="Proteomes" id="UP000064912">
    <property type="component" value="Chromosome"/>
</dbReference>
<keyword evidence="1" id="KW-0645">Protease</keyword>
<sequence>MGARAKASGLSHLSADDRRALEVFRGGADLIGIVNEHRADEIAAAIHAEMPWMAAATDFLWKAMRRSVRAGEPGFRLSPVLLDGPPGIGKSVWSRELGRHLGVPRCGIEGTAE</sequence>
<dbReference type="AlphaFoldDB" id="A0A0D6B960"/>
<proteinExistence type="predicted"/>
<keyword evidence="1" id="KW-0378">Hydrolase</keyword>
<organism evidence="1 2">
    <name type="scientific">Rhodovulum sulfidophilum</name>
    <name type="common">Rhodobacter sulfidophilus</name>
    <dbReference type="NCBI Taxonomy" id="35806"/>
    <lineage>
        <taxon>Bacteria</taxon>
        <taxon>Pseudomonadati</taxon>
        <taxon>Pseudomonadota</taxon>
        <taxon>Alphaproteobacteria</taxon>
        <taxon>Rhodobacterales</taxon>
        <taxon>Paracoccaceae</taxon>
        <taxon>Rhodovulum</taxon>
    </lineage>
</organism>
<dbReference type="EMBL" id="AP014800">
    <property type="protein sequence ID" value="BAQ71304.1"/>
    <property type="molecule type" value="Genomic_DNA"/>
</dbReference>
<dbReference type="GO" id="GO:0006508">
    <property type="term" value="P:proteolysis"/>
    <property type="evidence" value="ECO:0007669"/>
    <property type="project" value="UniProtKB-KW"/>
</dbReference>
<accession>A0A0D6B960</accession>
<reference evidence="1 2" key="1">
    <citation type="submission" date="2015-02" db="EMBL/GenBank/DDBJ databases">
        <title>Genome sequene of Rhodovulum sulfidophilum DSM 2351.</title>
        <authorList>
            <person name="Nagao N."/>
        </authorList>
    </citation>
    <scope>NUCLEOTIDE SEQUENCE [LARGE SCALE GENOMIC DNA]</scope>
    <source>
        <strain evidence="1 2">DSM 2351</strain>
    </source>
</reference>
<name>A0A0D6B960_RHOSU</name>
<dbReference type="SUPFAM" id="SSF52540">
    <property type="entry name" value="P-loop containing nucleoside triphosphate hydrolases"/>
    <property type="match status" value="1"/>
</dbReference>
<protein>
    <submittedName>
        <fullName evidence="1">ATP-dependent Lon protease</fullName>
    </submittedName>
</protein>
<dbReference type="KEGG" id="rsu:NHU_04184"/>
<dbReference type="PATRIC" id="fig|35806.4.peg.4290"/>
<dbReference type="GO" id="GO:0008233">
    <property type="term" value="F:peptidase activity"/>
    <property type="evidence" value="ECO:0007669"/>
    <property type="project" value="UniProtKB-KW"/>
</dbReference>
<gene>
    <name evidence="1" type="ORF">NHU_04184</name>
</gene>
<evidence type="ECO:0000313" key="2">
    <source>
        <dbReference type="Proteomes" id="UP000064912"/>
    </source>
</evidence>
<evidence type="ECO:0000313" key="1">
    <source>
        <dbReference type="EMBL" id="BAQ71304.1"/>
    </source>
</evidence>